<dbReference type="EMBL" id="VZOK01000045">
    <property type="protein sequence ID" value="KAB0634920.1"/>
    <property type="molecule type" value="Genomic_DNA"/>
</dbReference>
<dbReference type="EMBL" id="QTPM01000061">
    <property type="protein sequence ID" value="RQY82858.1"/>
    <property type="molecule type" value="Genomic_DNA"/>
</dbReference>
<evidence type="ECO:0000313" key="4">
    <source>
        <dbReference type="EMBL" id="KWA54069.1"/>
    </source>
</evidence>
<protein>
    <submittedName>
        <fullName evidence="4">Uncharacterized protein</fullName>
    </submittedName>
</protein>
<evidence type="ECO:0000313" key="6">
    <source>
        <dbReference type="Proteomes" id="UP000068603"/>
    </source>
</evidence>
<evidence type="ECO:0000313" key="5">
    <source>
        <dbReference type="EMBL" id="RQY82858.1"/>
    </source>
</evidence>
<dbReference type="AlphaFoldDB" id="A0A108H0U6"/>
<keyword evidence="2" id="KW-0732">Signal</keyword>
<evidence type="ECO:0000256" key="2">
    <source>
        <dbReference type="SAM" id="SignalP"/>
    </source>
</evidence>
<evidence type="ECO:0000313" key="3">
    <source>
        <dbReference type="EMBL" id="KAB0634920.1"/>
    </source>
</evidence>
<reference evidence="5 7" key="2">
    <citation type="submission" date="2018-08" db="EMBL/GenBank/DDBJ databases">
        <title>Comparative analysis of Burkholderia isolates from Puerto Rico.</title>
        <authorList>
            <person name="Hall C."/>
            <person name="Sahl J."/>
            <person name="Wagner D."/>
        </authorList>
    </citation>
    <scope>NUCLEOTIDE SEQUENCE [LARGE SCALE GENOMIC DNA]</scope>
    <source>
        <strain evidence="5 7">Bp8966</strain>
    </source>
</reference>
<feature type="signal peptide" evidence="2">
    <location>
        <begin position="1"/>
        <end position="22"/>
    </location>
</feature>
<reference evidence="4 6" key="1">
    <citation type="submission" date="2015-11" db="EMBL/GenBank/DDBJ databases">
        <title>Expanding the genomic diversity of Burkholderia species for the development of highly accurate diagnostics.</title>
        <authorList>
            <person name="Sahl J."/>
            <person name="Keim P."/>
            <person name="Wagner D."/>
        </authorList>
    </citation>
    <scope>NUCLEOTIDE SEQUENCE [LARGE SCALE GENOMIC DNA]</scope>
    <source>
        <strain evidence="4 6">MSMB1960WGS</strain>
    </source>
</reference>
<feature type="chain" id="PRO_5044547926" evidence="2">
    <location>
        <begin position="23"/>
        <end position="69"/>
    </location>
</feature>
<name>A0A108H0U6_9BURK</name>
<proteinExistence type="predicted"/>
<gene>
    <name evidence="5" type="ORF">DF017_31525</name>
    <name evidence="3" type="ORF">F7R25_24830</name>
    <name evidence="4" type="ORF">WT44_28860</name>
</gene>
<keyword evidence="7" id="KW-1185">Reference proteome</keyword>
<dbReference type="Proteomes" id="UP000473470">
    <property type="component" value="Unassembled WGS sequence"/>
</dbReference>
<feature type="region of interest" description="Disordered" evidence="1">
    <location>
        <begin position="20"/>
        <end position="69"/>
    </location>
</feature>
<accession>A0A108H0U6</accession>
<sequence>MLCSLFPALIAATAIAPPNALAGGKVAPRGHAQAPSGKEGWGKPQYPPSGPHPGDTVNKSATNNRIPKQ</sequence>
<comment type="caution">
    <text evidence="4">The sequence shown here is derived from an EMBL/GenBank/DDBJ whole genome shotgun (WGS) entry which is preliminary data.</text>
</comment>
<dbReference type="GeneID" id="93055298"/>
<dbReference type="KEGG" id="bstg:WT74_29695"/>
<dbReference type="EMBL" id="LPHB01000079">
    <property type="protein sequence ID" value="KWA54069.1"/>
    <property type="molecule type" value="Genomic_DNA"/>
</dbReference>
<dbReference type="Proteomes" id="UP000068603">
    <property type="component" value="Unassembled WGS sequence"/>
</dbReference>
<reference evidence="3 8" key="3">
    <citation type="submission" date="2019-09" db="EMBL/GenBank/DDBJ databases">
        <title>Draft genome sequences of 48 bacterial type strains from the CCUG.</title>
        <authorList>
            <person name="Tunovic T."/>
            <person name="Pineiro-Iglesias B."/>
            <person name="Unosson C."/>
            <person name="Inganas E."/>
            <person name="Ohlen M."/>
            <person name="Cardew S."/>
            <person name="Jensie-Markopoulos S."/>
            <person name="Salva-Serra F."/>
            <person name="Jaen-Luchoro D."/>
            <person name="Karlsson R."/>
            <person name="Svensson-Stadler L."/>
            <person name="Chun J."/>
            <person name="Moore E."/>
        </authorList>
    </citation>
    <scope>NUCLEOTIDE SEQUENCE [LARGE SCALE GENOMIC DNA]</scope>
    <source>
        <strain evidence="3 8">CCUG 65686</strain>
    </source>
</reference>
<evidence type="ECO:0000313" key="7">
    <source>
        <dbReference type="Proteomes" id="UP000281098"/>
    </source>
</evidence>
<dbReference type="RefSeq" id="WP_059884757.1">
    <property type="nucleotide sequence ID" value="NZ_CP156686.1"/>
</dbReference>
<evidence type="ECO:0000313" key="8">
    <source>
        <dbReference type="Proteomes" id="UP000473470"/>
    </source>
</evidence>
<evidence type="ECO:0000256" key="1">
    <source>
        <dbReference type="SAM" id="MobiDB-lite"/>
    </source>
</evidence>
<dbReference type="Proteomes" id="UP000281098">
    <property type="component" value="Unassembled WGS sequence"/>
</dbReference>
<organism evidence="4">
    <name type="scientific">Burkholderia stagnalis</name>
    <dbReference type="NCBI Taxonomy" id="1503054"/>
    <lineage>
        <taxon>Bacteria</taxon>
        <taxon>Pseudomonadati</taxon>
        <taxon>Pseudomonadota</taxon>
        <taxon>Betaproteobacteria</taxon>
        <taxon>Burkholderiales</taxon>
        <taxon>Burkholderiaceae</taxon>
        <taxon>Burkholderia</taxon>
        <taxon>Burkholderia cepacia complex</taxon>
    </lineage>
</organism>
<feature type="compositionally biased region" description="Polar residues" evidence="1">
    <location>
        <begin position="57"/>
        <end position="69"/>
    </location>
</feature>